<dbReference type="InterPro" id="IPR036188">
    <property type="entry name" value="FAD/NAD-bd_sf"/>
</dbReference>
<evidence type="ECO:0000313" key="9">
    <source>
        <dbReference type="EMBL" id="EGD55919.1"/>
    </source>
</evidence>
<keyword evidence="3" id="KW-0285">Flavoprotein</keyword>
<keyword evidence="10" id="KW-1185">Reference proteome</keyword>
<dbReference type="RefSeq" id="WP_009678592.1">
    <property type="nucleotide sequence ID" value="NZ_AEUD01000004.1"/>
</dbReference>
<dbReference type="OrthoDB" id="8670884at2"/>
<evidence type="ECO:0000259" key="7">
    <source>
        <dbReference type="Pfam" id="PF01494"/>
    </source>
</evidence>
<proteinExistence type="inferred from homology"/>
<dbReference type="Proteomes" id="UP000035065">
    <property type="component" value="Unassembled WGS sequence"/>
</dbReference>
<reference evidence="9 10" key="1">
    <citation type="journal article" date="2011" name="J. Bacteriol.">
        <title>Draft Genome Sequence of Gordonia neofelifaecis NRRL B-59395, a Cholesterol-Degrading Actinomycete.</title>
        <authorList>
            <person name="Ge F."/>
            <person name="Li W."/>
            <person name="Chen G."/>
            <person name="Liu Y."/>
            <person name="Zhang G."/>
            <person name="Yong B."/>
            <person name="Wang Q."/>
            <person name="Wang N."/>
            <person name="Huang Z."/>
            <person name="Li W."/>
            <person name="Wang J."/>
            <person name="Wu C."/>
            <person name="Xie Q."/>
            <person name="Liu G."/>
        </authorList>
    </citation>
    <scope>NUCLEOTIDE SEQUENCE [LARGE SCALE GENOMIC DNA]</scope>
    <source>
        <strain evidence="9 10">NRRL B-59395</strain>
    </source>
</reference>
<dbReference type="Gene3D" id="3.50.50.60">
    <property type="entry name" value="FAD/NAD(P)-binding domain"/>
    <property type="match status" value="1"/>
</dbReference>
<dbReference type="InterPro" id="IPR012941">
    <property type="entry name" value="Phe_hydrox_C_dim_dom"/>
</dbReference>
<dbReference type="PRINTS" id="PR00420">
    <property type="entry name" value="RNGMNOXGNASE"/>
</dbReference>
<dbReference type="Pfam" id="PF01494">
    <property type="entry name" value="FAD_binding_3"/>
    <property type="match status" value="1"/>
</dbReference>
<evidence type="ECO:0000256" key="5">
    <source>
        <dbReference type="ARBA" id="ARBA00023002"/>
    </source>
</evidence>
<evidence type="ECO:0000313" key="10">
    <source>
        <dbReference type="Proteomes" id="UP000035065"/>
    </source>
</evidence>
<feature type="domain" description="Phenol hydroxylase-like C-terminal dimerisation" evidence="8">
    <location>
        <begin position="436"/>
        <end position="628"/>
    </location>
</feature>
<dbReference type="SUPFAM" id="SSF51905">
    <property type="entry name" value="FAD/NAD(P)-binding domain"/>
    <property type="match status" value="1"/>
</dbReference>
<comment type="cofactor">
    <cofactor evidence="1">
        <name>FAD</name>
        <dbReference type="ChEBI" id="CHEBI:57692"/>
    </cofactor>
</comment>
<evidence type="ECO:0000256" key="4">
    <source>
        <dbReference type="ARBA" id="ARBA00022827"/>
    </source>
</evidence>
<dbReference type="SUPFAM" id="SSF52833">
    <property type="entry name" value="Thioredoxin-like"/>
    <property type="match status" value="1"/>
</dbReference>
<dbReference type="InterPro" id="IPR036249">
    <property type="entry name" value="Thioredoxin-like_sf"/>
</dbReference>
<evidence type="ECO:0000256" key="2">
    <source>
        <dbReference type="ARBA" id="ARBA00007801"/>
    </source>
</evidence>
<dbReference type="InterPro" id="IPR050641">
    <property type="entry name" value="RIFMO-like"/>
</dbReference>
<evidence type="ECO:0000256" key="1">
    <source>
        <dbReference type="ARBA" id="ARBA00001974"/>
    </source>
</evidence>
<accession>F1YHT1</accession>
<dbReference type="InterPro" id="IPR002938">
    <property type="entry name" value="FAD-bd"/>
</dbReference>
<dbReference type="GO" id="GO:0018662">
    <property type="term" value="F:phenol 2-monooxygenase activity"/>
    <property type="evidence" value="ECO:0007669"/>
    <property type="project" value="UniProtKB-EC"/>
</dbReference>
<evidence type="ECO:0000256" key="6">
    <source>
        <dbReference type="SAM" id="MobiDB-lite"/>
    </source>
</evidence>
<dbReference type="AlphaFoldDB" id="F1YHT1"/>
<dbReference type="Gene3D" id="3.30.9.10">
    <property type="entry name" value="D-Amino Acid Oxidase, subunit A, domain 2"/>
    <property type="match status" value="1"/>
</dbReference>
<sequence>MQYHQNGFSVGDPDLMPAAPGREQAGPLRDGSTMDVLVVGTGPAGLILAAQLSQFPEITTRVVEKRDGPLQFGQADGLSCRSMEMLEAFGLSEILLRESYWTSETSFWRPDPADADRIVRTDRVPDTEPGLSEYHEVIVNQARLLDLLMQVMVKSPTRLTPDYGTEFVGLEVDDPHAADADESYPVRAVLRRADGAITVRTKYVVGSDGAHSAVRSAICAPMHGDRTNTPWGVMDVLAITDFPDIRLKSFISSPHGNILVIPREGGHLVRIYIELDQVDITGLASPRDITREQMVETVNKVLAPYRIDVKEFAWTSIYEVGQRLTERFDDLTPESPAEAVPHVFITGDACHTHSAKAGQGMNVSMQDGFNLAWKLGAVLRGQCDESLLRTYSTERQQIAQDLIDFDREWNRVLDSDPVRFQTLFAEQGRFTAGVATHYRPSRLTGGADHQHLAAGFVVGERFHSAPVIRVADARPMHLGHVARADGAWRLYLFADAADPSAADSRAAALCDHLTESPASPWRRYAESGGDPAEVFDVRAVYQQDHRDIDFGQTPALLRPTCGALGLTDYEKIFAPDLRSPGTDVFDMRSVNRQSGALVVVRPDQYVGAVLPLDAFGELDAYFADILRPTTVPSRTGANRATHSDHRTPRAPLASARNY</sequence>
<dbReference type="InterPro" id="IPR038220">
    <property type="entry name" value="PHOX_C_sf"/>
</dbReference>
<feature type="domain" description="FAD-binding" evidence="7">
    <location>
        <begin position="34"/>
        <end position="405"/>
    </location>
</feature>
<keyword evidence="5 9" id="KW-0560">Oxidoreductase</keyword>
<dbReference type="SUPFAM" id="SSF54373">
    <property type="entry name" value="FAD-linked reductases, C-terminal domain"/>
    <property type="match status" value="1"/>
</dbReference>
<evidence type="ECO:0000259" key="8">
    <source>
        <dbReference type="Pfam" id="PF07976"/>
    </source>
</evidence>
<dbReference type="EMBL" id="AEUD01000004">
    <property type="protein sequence ID" value="EGD55919.1"/>
    <property type="molecule type" value="Genomic_DNA"/>
</dbReference>
<gene>
    <name evidence="9" type="ORF">SCNU_06755</name>
</gene>
<dbReference type="STRING" id="644548.SCNU_06755"/>
<name>F1YHT1_9ACTN</name>
<dbReference type="NCBIfam" id="NF006144">
    <property type="entry name" value="PRK08294.1"/>
    <property type="match status" value="1"/>
</dbReference>
<dbReference type="GO" id="GO:0071949">
    <property type="term" value="F:FAD binding"/>
    <property type="evidence" value="ECO:0007669"/>
    <property type="project" value="InterPro"/>
</dbReference>
<comment type="similarity">
    <text evidence="2">Belongs to the PheA/TfdB FAD monooxygenase family.</text>
</comment>
<evidence type="ECO:0000256" key="3">
    <source>
        <dbReference type="ARBA" id="ARBA00022630"/>
    </source>
</evidence>
<feature type="region of interest" description="Disordered" evidence="6">
    <location>
        <begin position="1"/>
        <end position="30"/>
    </location>
</feature>
<dbReference type="Gene3D" id="3.40.30.20">
    <property type="match status" value="1"/>
</dbReference>
<keyword evidence="4" id="KW-0274">FAD</keyword>
<dbReference type="PANTHER" id="PTHR43004:SF19">
    <property type="entry name" value="BINDING MONOOXYGENASE, PUTATIVE (JCVI)-RELATED"/>
    <property type="match status" value="1"/>
</dbReference>
<comment type="caution">
    <text evidence="9">The sequence shown here is derived from an EMBL/GenBank/DDBJ whole genome shotgun (WGS) entry which is preliminary data.</text>
</comment>
<dbReference type="PANTHER" id="PTHR43004">
    <property type="entry name" value="TRK SYSTEM POTASSIUM UPTAKE PROTEIN"/>
    <property type="match status" value="1"/>
</dbReference>
<organism evidence="9 10">
    <name type="scientific">Gordonia neofelifaecis NRRL B-59395</name>
    <dbReference type="NCBI Taxonomy" id="644548"/>
    <lineage>
        <taxon>Bacteria</taxon>
        <taxon>Bacillati</taxon>
        <taxon>Actinomycetota</taxon>
        <taxon>Actinomycetes</taxon>
        <taxon>Mycobacteriales</taxon>
        <taxon>Gordoniaceae</taxon>
        <taxon>Gordonia</taxon>
    </lineage>
</organism>
<protein>
    <submittedName>
        <fullName evidence="9">Phenol 2-monooxygenase</fullName>
        <ecNumber evidence="9">1.14.13.7</ecNumber>
    </submittedName>
</protein>
<feature type="region of interest" description="Disordered" evidence="6">
    <location>
        <begin position="632"/>
        <end position="658"/>
    </location>
</feature>
<keyword evidence="9" id="KW-0503">Monooxygenase</keyword>
<dbReference type="CDD" id="cd02979">
    <property type="entry name" value="PHOX_C"/>
    <property type="match status" value="1"/>
</dbReference>
<dbReference type="Pfam" id="PF07976">
    <property type="entry name" value="Phe_hydrox_dim"/>
    <property type="match status" value="1"/>
</dbReference>
<dbReference type="EC" id="1.14.13.7" evidence="9"/>
<dbReference type="eggNOG" id="COG0654">
    <property type="taxonomic scope" value="Bacteria"/>
</dbReference>